<feature type="transmembrane region" description="Helical" evidence="1">
    <location>
        <begin position="235"/>
        <end position="258"/>
    </location>
</feature>
<accession>A9U0E9</accession>
<organism evidence="3 4">
    <name type="scientific">Physcomitrium patens</name>
    <name type="common">Spreading-leaved earth moss</name>
    <name type="synonym">Physcomitrella patens</name>
    <dbReference type="NCBI Taxonomy" id="3218"/>
    <lineage>
        <taxon>Eukaryota</taxon>
        <taxon>Viridiplantae</taxon>
        <taxon>Streptophyta</taxon>
        <taxon>Embryophyta</taxon>
        <taxon>Bryophyta</taxon>
        <taxon>Bryophytina</taxon>
        <taxon>Bryopsida</taxon>
        <taxon>Funariidae</taxon>
        <taxon>Funariales</taxon>
        <taxon>Funariaceae</taxon>
        <taxon>Physcomitrium</taxon>
    </lineage>
</organism>
<proteinExistence type="predicted"/>
<dbReference type="HOGENOM" id="CLU_647933_0_0_1"/>
<feature type="domain" description="PGG" evidence="2">
    <location>
        <begin position="191"/>
        <end position="296"/>
    </location>
</feature>
<dbReference type="AlphaFoldDB" id="A9U0E9"/>
<reference evidence="3 4" key="1">
    <citation type="journal article" date="2008" name="Science">
        <title>The Physcomitrella genome reveals evolutionary insights into the conquest of land by plants.</title>
        <authorList>
            <person name="Rensing S."/>
            <person name="Lang D."/>
            <person name="Zimmer A."/>
            <person name="Terry A."/>
            <person name="Salamov A."/>
            <person name="Shapiro H."/>
            <person name="Nishiyama T."/>
            <person name="Perroud P.-F."/>
            <person name="Lindquist E."/>
            <person name="Kamisugi Y."/>
            <person name="Tanahashi T."/>
            <person name="Sakakibara K."/>
            <person name="Fujita T."/>
            <person name="Oishi K."/>
            <person name="Shin-I T."/>
            <person name="Kuroki Y."/>
            <person name="Toyoda A."/>
            <person name="Suzuki Y."/>
            <person name="Hashimoto A."/>
            <person name="Yamaguchi K."/>
            <person name="Sugano A."/>
            <person name="Kohara Y."/>
            <person name="Fujiyama A."/>
            <person name="Anterola A."/>
            <person name="Aoki S."/>
            <person name="Ashton N."/>
            <person name="Barbazuk W.B."/>
            <person name="Barker E."/>
            <person name="Bennetzen J."/>
            <person name="Bezanilla M."/>
            <person name="Blankenship R."/>
            <person name="Cho S.H."/>
            <person name="Dutcher S."/>
            <person name="Estelle M."/>
            <person name="Fawcett J.A."/>
            <person name="Gundlach H."/>
            <person name="Hanada K."/>
            <person name="Heyl A."/>
            <person name="Hicks K.A."/>
            <person name="Hugh J."/>
            <person name="Lohr M."/>
            <person name="Mayer K."/>
            <person name="Melkozernov A."/>
            <person name="Murata T."/>
            <person name="Nelson D."/>
            <person name="Pils B."/>
            <person name="Prigge M."/>
            <person name="Reiss B."/>
            <person name="Renner T."/>
            <person name="Rombauts S."/>
            <person name="Rushton P."/>
            <person name="Sanderfoot A."/>
            <person name="Schween G."/>
            <person name="Shiu S.-H."/>
            <person name="Stueber K."/>
            <person name="Theodoulou F.L."/>
            <person name="Tu H."/>
            <person name="Van de Peer Y."/>
            <person name="Verrier P.J."/>
            <person name="Waters E."/>
            <person name="Wood A."/>
            <person name="Yang L."/>
            <person name="Cove D."/>
            <person name="Cuming A."/>
            <person name="Hasebe M."/>
            <person name="Lucas S."/>
            <person name="Mishler D.B."/>
            <person name="Reski R."/>
            <person name="Grigoriev I."/>
            <person name="Quatrano R.S."/>
            <person name="Boore J.L."/>
        </authorList>
    </citation>
    <scope>NUCLEOTIDE SEQUENCE [LARGE SCALE GENOMIC DNA]</scope>
    <source>
        <strain evidence="3 4">cv. Gransden 2004</strain>
    </source>
</reference>
<dbReference type="Pfam" id="PF13962">
    <property type="entry name" value="PGG"/>
    <property type="match status" value="1"/>
</dbReference>
<feature type="transmembrane region" description="Helical" evidence="1">
    <location>
        <begin position="187"/>
        <end position="209"/>
    </location>
</feature>
<reference evidence="3 4" key="2">
    <citation type="journal article" date="2018" name="Plant J.">
        <title>The Physcomitrella patens chromosome-scale assembly reveals moss genome structure and evolution.</title>
        <authorList>
            <person name="Lang D."/>
            <person name="Ullrich K.K."/>
            <person name="Murat F."/>
            <person name="Fuchs J."/>
            <person name="Jenkins J."/>
            <person name="Haas F.B."/>
            <person name="Piednoel M."/>
            <person name="Gundlach H."/>
            <person name="Van Bel M."/>
            <person name="Meyberg R."/>
            <person name="Vives C."/>
            <person name="Morata J."/>
            <person name="Symeonidi A."/>
            <person name="Hiss M."/>
            <person name="Muchero W."/>
            <person name="Kamisugi Y."/>
            <person name="Saleh O."/>
            <person name="Blanc G."/>
            <person name="Decker E.L."/>
            <person name="van Gessel N."/>
            <person name="Grimwood J."/>
            <person name="Hayes R.D."/>
            <person name="Graham S.W."/>
            <person name="Gunter L.E."/>
            <person name="McDaniel S.F."/>
            <person name="Hoernstein S.N.W."/>
            <person name="Larsson A."/>
            <person name="Li F.W."/>
            <person name="Perroud P.F."/>
            <person name="Phillips J."/>
            <person name="Ranjan P."/>
            <person name="Rokshar D.S."/>
            <person name="Rothfels C.J."/>
            <person name="Schneider L."/>
            <person name="Shu S."/>
            <person name="Stevenson D.W."/>
            <person name="Thummler F."/>
            <person name="Tillich M."/>
            <person name="Villarreal Aguilar J.C."/>
            <person name="Widiez T."/>
            <person name="Wong G.K."/>
            <person name="Wymore A."/>
            <person name="Zhang Y."/>
            <person name="Zimmer A.D."/>
            <person name="Quatrano R.S."/>
            <person name="Mayer K.F.X."/>
            <person name="Goodstein D."/>
            <person name="Casacuberta J.M."/>
            <person name="Vandepoele K."/>
            <person name="Reski R."/>
            <person name="Cuming A.C."/>
            <person name="Tuskan G.A."/>
            <person name="Maumus F."/>
            <person name="Salse J."/>
            <person name="Schmutz J."/>
            <person name="Rensing S.A."/>
        </authorList>
    </citation>
    <scope>NUCLEOTIDE SEQUENCE [LARGE SCALE GENOMIC DNA]</scope>
    <source>
        <strain evidence="3 4">cv. Gransden 2004</strain>
    </source>
</reference>
<dbReference type="GeneID" id="112274057"/>
<keyword evidence="4" id="KW-1185">Reference proteome</keyword>
<protein>
    <recommendedName>
        <fullName evidence="2">PGG domain-containing protein</fullName>
    </recommendedName>
</protein>
<dbReference type="Proteomes" id="UP000006727">
    <property type="component" value="Chromosome 21"/>
</dbReference>
<dbReference type="KEGG" id="ppp:112274057"/>
<dbReference type="EMBL" id="ABEU02000021">
    <property type="status" value="NOT_ANNOTATED_CDS"/>
    <property type="molecule type" value="Genomic_DNA"/>
</dbReference>
<dbReference type="EnsemblPlants" id="Pp3c21_19360V3.3">
    <property type="protein sequence ID" value="Pp3c21_19360V3.3"/>
    <property type="gene ID" value="Pp3c21_19360"/>
</dbReference>
<name>A9U0E9_PHYPA</name>
<evidence type="ECO:0000256" key="1">
    <source>
        <dbReference type="SAM" id="Phobius"/>
    </source>
</evidence>
<dbReference type="EnsemblPlants" id="Pp3c21_19360V3.2">
    <property type="protein sequence ID" value="Pp3c21_19360V3.2"/>
    <property type="gene ID" value="Pp3c21_19360"/>
</dbReference>
<dbReference type="Gramene" id="Pp3c21_19360V3.2">
    <property type="protein sequence ID" value="Pp3c21_19360V3.2"/>
    <property type="gene ID" value="Pp3c21_19360"/>
</dbReference>
<evidence type="ECO:0000313" key="3">
    <source>
        <dbReference type="EnsemblPlants" id="Pp3c21_19360V3.2"/>
    </source>
</evidence>
<feature type="transmembrane region" description="Helical" evidence="1">
    <location>
        <begin position="300"/>
        <end position="319"/>
    </location>
</feature>
<keyword evidence="1" id="KW-1133">Transmembrane helix</keyword>
<gene>
    <name evidence="3" type="primary">LOC112274057</name>
</gene>
<evidence type="ECO:0000259" key="2">
    <source>
        <dbReference type="Pfam" id="PF13962"/>
    </source>
</evidence>
<feature type="transmembrane region" description="Helical" evidence="1">
    <location>
        <begin position="270"/>
        <end position="294"/>
    </location>
</feature>
<reference evidence="3" key="3">
    <citation type="submission" date="2020-12" db="UniProtKB">
        <authorList>
            <consortium name="EnsemblPlants"/>
        </authorList>
    </citation>
    <scope>IDENTIFICATION</scope>
</reference>
<dbReference type="RefSeq" id="XP_024358975.1">
    <property type="nucleotide sequence ID" value="XM_024503207.2"/>
</dbReference>
<evidence type="ECO:0000313" key="4">
    <source>
        <dbReference type="Proteomes" id="UP000006727"/>
    </source>
</evidence>
<sequence>MFMATSQISRELPRKVFLNLNELSSLSAQPPRPPTTRYYYSNVVAKNISYIYRVVKEGDKFVCSPEAGGWPRLILASSVEIQQNFKLLVDDDVVSKKFDPRQQPGQVRFPDLEELRLEWQVGSDVYFRYCDVMTPGKVAGRFIWRQHGSSKKLRLVLLLQLPTNELILSSQVTDLVASDRSVNKEEVYIQGISLISVVAALIANVAYMASVSPIRGNDVSRHGVAVASYFAVPKVFLFFNAFAFYASVLAVVLMAAFIPIYGTAGEWGAIFLSGSAPVVLSLVAFYVAYMVSAWAVLDSWGTSLGITLVGVLMVVYMRFWATELMHGNIDTDLKVAPRSSPWDWYNSRLESGTEIVPVPPASHSCFTWHRLSQPVSCAISKIRQFVSSPTIWQVSVLSTVPESQKSRNRRQTLLMHLENTR</sequence>
<dbReference type="Gramene" id="Pp3c21_19360V3.3">
    <property type="protein sequence ID" value="Pp3c21_19360V3.3"/>
    <property type="gene ID" value="Pp3c21_19360"/>
</dbReference>
<keyword evidence="1" id="KW-0812">Transmembrane</keyword>
<dbReference type="InterPro" id="IPR026961">
    <property type="entry name" value="PGG_dom"/>
</dbReference>
<keyword evidence="1" id="KW-0472">Membrane</keyword>